<accession>A0A8J7PB49</accession>
<dbReference type="Pfam" id="PF01526">
    <property type="entry name" value="DDE_Tnp_Tn3"/>
    <property type="match status" value="1"/>
</dbReference>
<name>A0A8J7PB49_9BACT</name>
<dbReference type="AlphaFoldDB" id="A0A8J7PB49"/>
<protein>
    <submittedName>
        <fullName evidence="2">Transposase</fullName>
    </submittedName>
</protein>
<feature type="domain" description="Tn3 transposase DDE" evidence="1">
    <location>
        <begin position="1"/>
        <end position="324"/>
    </location>
</feature>
<dbReference type="GO" id="GO:0006313">
    <property type="term" value="P:DNA transposition"/>
    <property type="evidence" value="ECO:0007669"/>
    <property type="project" value="InterPro"/>
</dbReference>
<organism evidence="2 3">
    <name type="scientific">Candidatus Obscuribacter phosphatis</name>
    <dbReference type="NCBI Taxonomy" id="1906157"/>
    <lineage>
        <taxon>Bacteria</taxon>
        <taxon>Bacillati</taxon>
        <taxon>Candidatus Melainabacteria</taxon>
        <taxon>Candidatus Obscuribacterales</taxon>
        <taxon>Candidatus Obscuribacteraceae</taxon>
        <taxon>Candidatus Obscuribacter</taxon>
    </lineage>
</organism>
<evidence type="ECO:0000259" key="1">
    <source>
        <dbReference type="Pfam" id="PF01526"/>
    </source>
</evidence>
<proteinExistence type="predicted"/>
<dbReference type="InterPro" id="IPR002513">
    <property type="entry name" value="Tn3_Tnp_DDE_dom"/>
</dbReference>
<sequence>LKYIMRRFVTRDAVRNAIRGVVNEIFKVRQVHIWGEGTTSCAADSKKFGSWDQNLMTEWHSRYGGRGVMIYWHVEKNSTCIYSQLKRCSSSEVEAMIEGVLQHCTAMSVDKTYVDSHGQSEVAFAFSFLLGFQLLPRLKGIRREKLNSPGPRKASDYPNLQPIMDKAINWQLIKEQYDEMVKCAVAIKTRTADAEAILRRFTNDNLSHPTYKAFIELGRVLKTIFLCQYLGSEALRREVHEGLNVIENWNSVNGFIHFGQNGKILSNNIEDQELSMLCLHLLQVSLIYVNTLMLQEVLSEPDWSERMTTADWRGLNPLGHAHVTYGHFDCNMKKRIKLKAKAA</sequence>
<dbReference type="EMBL" id="JAFLCK010000069">
    <property type="protein sequence ID" value="MBN8662926.1"/>
    <property type="molecule type" value="Genomic_DNA"/>
</dbReference>
<evidence type="ECO:0000313" key="3">
    <source>
        <dbReference type="Proteomes" id="UP000664277"/>
    </source>
</evidence>
<feature type="non-terminal residue" evidence="2">
    <location>
        <position position="1"/>
    </location>
</feature>
<evidence type="ECO:0000313" key="2">
    <source>
        <dbReference type="EMBL" id="MBN8662926.1"/>
    </source>
</evidence>
<reference evidence="2" key="1">
    <citation type="submission" date="2021-02" db="EMBL/GenBank/DDBJ databases">
        <title>Genome-Resolved Metagenomics of a Microbial Community Performing Photosynthetic Biological Nutrient Removal.</title>
        <authorList>
            <person name="Mcdaniel E.A."/>
        </authorList>
    </citation>
    <scope>NUCLEOTIDE SEQUENCE</scope>
    <source>
        <strain evidence="2">UWPOB_OBS1</strain>
    </source>
</reference>
<gene>
    <name evidence="2" type="ORF">J0M35_21345</name>
</gene>
<dbReference type="Proteomes" id="UP000664277">
    <property type="component" value="Unassembled WGS sequence"/>
</dbReference>
<dbReference type="GO" id="GO:0004803">
    <property type="term" value="F:transposase activity"/>
    <property type="evidence" value="ECO:0007669"/>
    <property type="project" value="InterPro"/>
</dbReference>
<comment type="caution">
    <text evidence="2">The sequence shown here is derived from an EMBL/GenBank/DDBJ whole genome shotgun (WGS) entry which is preliminary data.</text>
</comment>